<dbReference type="VEuPathDB" id="FungiDB:MFRU_054g00130"/>
<gene>
    <name evidence="3" type="ORF">EYC84_009899</name>
</gene>
<evidence type="ECO:0000256" key="1">
    <source>
        <dbReference type="SAM" id="MobiDB-lite"/>
    </source>
</evidence>
<accession>A0A5M9JDS5</accession>
<dbReference type="InterPro" id="IPR057227">
    <property type="entry name" value="DUF7905"/>
</dbReference>
<evidence type="ECO:0000313" key="3">
    <source>
        <dbReference type="EMBL" id="KAA8566800.1"/>
    </source>
</evidence>
<name>A0A5M9JDS5_MONFR</name>
<comment type="caution">
    <text evidence="3">The sequence shown here is derived from an EMBL/GenBank/DDBJ whole genome shotgun (WGS) entry which is preliminary data.</text>
</comment>
<keyword evidence="4" id="KW-1185">Reference proteome</keyword>
<dbReference type="EMBL" id="VICG01000011">
    <property type="protein sequence ID" value="KAA8566800.1"/>
    <property type="molecule type" value="Genomic_DNA"/>
</dbReference>
<proteinExistence type="predicted"/>
<feature type="region of interest" description="Disordered" evidence="1">
    <location>
        <begin position="72"/>
        <end position="224"/>
    </location>
</feature>
<feature type="domain" description="DUF7905" evidence="2">
    <location>
        <begin position="402"/>
        <end position="700"/>
    </location>
</feature>
<dbReference type="Proteomes" id="UP000322873">
    <property type="component" value="Unassembled WGS sequence"/>
</dbReference>
<feature type="compositionally biased region" description="Basic and acidic residues" evidence="1">
    <location>
        <begin position="104"/>
        <end position="113"/>
    </location>
</feature>
<protein>
    <recommendedName>
        <fullName evidence="2">DUF7905 domain-containing protein</fullName>
    </recommendedName>
</protein>
<dbReference type="Pfam" id="PF25482">
    <property type="entry name" value="DUF7905"/>
    <property type="match status" value="1"/>
</dbReference>
<reference evidence="3 4" key="1">
    <citation type="submission" date="2019-06" db="EMBL/GenBank/DDBJ databases">
        <title>Genome Sequence of the Brown Rot Fungal Pathogen Monilinia fructicola.</title>
        <authorList>
            <person name="De Miccolis Angelini R.M."/>
            <person name="Landi L."/>
            <person name="Abate D."/>
            <person name="Pollastro S."/>
            <person name="Romanazzi G."/>
            <person name="Faretra F."/>
        </authorList>
    </citation>
    <scope>NUCLEOTIDE SEQUENCE [LARGE SCALE GENOMIC DNA]</scope>
    <source>
        <strain evidence="3 4">Mfrc123</strain>
    </source>
</reference>
<evidence type="ECO:0000259" key="2">
    <source>
        <dbReference type="Pfam" id="PF25482"/>
    </source>
</evidence>
<sequence length="727" mass="82434">MENCISHLNSHWTGIWRLLMGDDWRILALQGFLPFGSLSALHLCRLGHCKLDCLRFESHTAAAWDAESEIGDAEEVPTSANRIGTNPPVVPRGLFRTSQPIRESSYDGRRREGGNSVARGRGIDRGVQGRGRGADRNGGRNGSRRRGRGTRGNLSGNVGRGGHHAVPTGRGNGRSVESTPQGEYFRDGTGPSAVPSANHRADHESPRRPVVRARQSGVNSSTGWAEPTRLLTDARKEQLKIEAALRANTKRFLQAPLDGEVFSAIGFYQWQTKEDDPEDLLRPQLKDLDHLKTSWRVYIDWNESHNWLRIRAPSPAGQTEIIEVIKGIREAVECAHARAIMAATVYVVVPPRYSINSTLLVALSDSFPRSDGEKHVYNIRFSKYSSDDELRNQNISCSSKMEASFKEFRANLSKSLNELKHLKDWMRMRIHFGELHLTHWRTDLTDGKQSFEDFTKMMKRARTRGIFEKGVDPQVVVYMMNKVRLNSDKFMVWSTLDYKLSEVKPKHVAVFIVQNSSGDMYQIEADIDKAHGGYQCGAVKVIEEDRCNKCMDIVVVDIERVDWNIEIISETAGTIIDSSFQDLVESCLQPFVHTGLKAQLLEERQDKYNFTYPKIAPRSQPGLRVDKVTLQSIYRFKTITGGYCLEFTINRDWIGLNTLDEPEVSAGITMFHDQWDAEMEPNEHSMADRDWQKDMSNFFPNGGFKVFVEQLNYLLYGFQKSKSLVTI</sequence>
<dbReference type="AlphaFoldDB" id="A0A5M9JDS5"/>
<evidence type="ECO:0000313" key="4">
    <source>
        <dbReference type="Proteomes" id="UP000322873"/>
    </source>
</evidence>
<organism evidence="3 4">
    <name type="scientific">Monilinia fructicola</name>
    <name type="common">Brown rot fungus</name>
    <name type="synonym">Ciboria fructicola</name>
    <dbReference type="NCBI Taxonomy" id="38448"/>
    <lineage>
        <taxon>Eukaryota</taxon>
        <taxon>Fungi</taxon>
        <taxon>Dikarya</taxon>
        <taxon>Ascomycota</taxon>
        <taxon>Pezizomycotina</taxon>
        <taxon>Leotiomycetes</taxon>
        <taxon>Helotiales</taxon>
        <taxon>Sclerotiniaceae</taxon>
        <taxon>Monilinia</taxon>
    </lineage>
</organism>